<gene>
    <name evidence="2" type="ORF">G2W53_018571</name>
</gene>
<keyword evidence="3" id="KW-1185">Reference proteome</keyword>
<feature type="region of interest" description="Disordered" evidence="1">
    <location>
        <begin position="30"/>
        <end position="50"/>
    </location>
</feature>
<accession>A0A834WLG1</accession>
<proteinExistence type="predicted"/>
<name>A0A834WLG1_9FABA</name>
<comment type="caution">
    <text evidence="2">The sequence shown here is derived from an EMBL/GenBank/DDBJ whole genome shotgun (WGS) entry which is preliminary data.</text>
</comment>
<dbReference type="Proteomes" id="UP000634136">
    <property type="component" value="Unassembled WGS sequence"/>
</dbReference>
<sequence>MSQAMETHEVRRKKYLVEVDLSDFLGMGRSLRSAASDGDRPAKRMRRTTC</sequence>
<evidence type="ECO:0000313" key="2">
    <source>
        <dbReference type="EMBL" id="KAF7827407.1"/>
    </source>
</evidence>
<reference evidence="2" key="1">
    <citation type="submission" date="2020-09" db="EMBL/GenBank/DDBJ databases">
        <title>Genome-Enabled Discovery of Anthraquinone Biosynthesis in Senna tora.</title>
        <authorList>
            <person name="Kang S.-H."/>
            <person name="Pandey R.P."/>
            <person name="Lee C.-M."/>
            <person name="Sim J.-S."/>
            <person name="Jeong J.-T."/>
            <person name="Choi B.-S."/>
            <person name="Jung M."/>
            <person name="Ginzburg D."/>
            <person name="Zhao K."/>
            <person name="Won S.Y."/>
            <person name="Oh T.-J."/>
            <person name="Yu Y."/>
            <person name="Kim N.-H."/>
            <person name="Lee O.R."/>
            <person name="Lee T.-H."/>
            <person name="Bashyal P."/>
            <person name="Kim T.-S."/>
            <person name="Lee W.-H."/>
            <person name="Kawkins C."/>
            <person name="Kim C.-K."/>
            <person name="Kim J.S."/>
            <person name="Ahn B.O."/>
            <person name="Rhee S.Y."/>
            <person name="Sohng J.K."/>
        </authorList>
    </citation>
    <scope>NUCLEOTIDE SEQUENCE</scope>
    <source>
        <tissue evidence="2">Leaf</tissue>
    </source>
</reference>
<evidence type="ECO:0000313" key="3">
    <source>
        <dbReference type="Proteomes" id="UP000634136"/>
    </source>
</evidence>
<dbReference type="EMBL" id="JAAIUW010000006">
    <property type="protein sequence ID" value="KAF7827407.1"/>
    <property type="molecule type" value="Genomic_DNA"/>
</dbReference>
<organism evidence="2 3">
    <name type="scientific">Senna tora</name>
    <dbReference type="NCBI Taxonomy" id="362788"/>
    <lineage>
        <taxon>Eukaryota</taxon>
        <taxon>Viridiplantae</taxon>
        <taxon>Streptophyta</taxon>
        <taxon>Embryophyta</taxon>
        <taxon>Tracheophyta</taxon>
        <taxon>Spermatophyta</taxon>
        <taxon>Magnoliopsida</taxon>
        <taxon>eudicotyledons</taxon>
        <taxon>Gunneridae</taxon>
        <taxon>Pentapetalae</taxon>
        <taxon>rosids</taxon>
        <taxon>fabids</taxon>
        <taxon>Fabales</taxon>
        <taxon>Fabaceae</taxon>
        <taxon>Caesalpinioideae</taxon>
        <taxon>Cassia clade</taxon>
        <taxon>Senna</taxon>
    </lineage>
</organism>
<protein>
    <submittedName>
        <fullName evidence="2">Uncharacterized protein</fullName>
    </submittedName>
</protein>
<dbReference type="AlphaFoldDB" id="A0A834WLG1"/>
<evidence type="ECO:0000256" key="1">
    <source>
        <dbReference type="SAM" id="MobiDB-lite"/>
    </source>
</evidence>